<evidence type="ECO:0000256" key="5">
    <source>
        <dbReference type="ARBA" id="ARBA00023315"/>
    </source>
</evidence>
<comment type="caution">
    <text evidence="9">The sequence shown here is derived from an EMBL/GenBank/DDBJ whole genome shotgun (WGS) entry which is preliminary data.</text>
</comment>
<feature type="chain" id="PRO_5044011527" description="N(6)-L-threonylcarbamoyladenine synthase" evidence="7">
    <location>
        <begin position="27"/>
        <end position="425"/>
    </location>
</feature>
<dbReference type="PANTHER" id="PTHR11735:SF6">
    <property type="entry name" value="TRNA N6-ADENOSINE THREONYLCARBAMOYLTRANSFERASE, MITOCHONDRIAL"/>
    <property type="match status" value="1"/>
</dbReference>
<evidence type="ECO:0000256" key="6">
    <source>
        <dbReference type="ARBA" id="ARBA00048117"/>
    </source>
</evidence>
<proteinExistence type="predicted"/>
<evidence type="ECO:0000256" key="4">
    <source>
        <dbReference type="ARBA" id="ARBA00022723"/>
    </source>
</evidence>
<dbReference type="InterPro" id="IPR043129">
    <property type="entry name" value="ATPase_NBD"/>
</dbReference>
<evidence type="ECO:0000313" key="9">
    <source>
        <dbReference type="EMBL" id="GMS84868.1"/>
    </source>
</evidence>
<dbReference type="EMBL" id="BTSX01000002">
    <property type="protein sequence ID" value="GMS84868.1"/>
    <property type="molecule type" value="Genomic_DNA"/>
</dbReference>
<dbReference type="NCBIfam" id="TIGR00329">
    <property type="entry name" value="gcp_kae1"/>
    <property type="match status" value="1"/>
</dbReference>
<protein>
    <recommendedName>
        <fullName evidence="1">N(6)-L-threonylcarbamoyladenine synthase</fullName>
        <ecNumber evidence="1">2.3.1.234</ecNumber>
    </recommendedName>
</protein>
<dbReference type="Proteomes" id="UP001432027">
    <property type="component" value="Unassembled WGS sequence"/>
</dbReference>
<keyword evidence="3" id="KW-0819">tRNA processing</keyword>
<name>A0AAV5SW85_9BILA</name>
<comment type="catalytic activity">
    <reaction evidence="6">
        <text>L-threonylcarbamoyladenylate + adenosine(37) in tRNA = N(6)-L-threonylcarbamoyladenosine(37) in tRNA + AMP + H(+)</text>
        <dbReference type="Rhea" id="RHEA:37059"/>
        <dbReference type="Rhea" id="RHEA-COMP:10162"/>
        <dbReference type="Rhea" id="RHEA-COMP:10163"/>
        <dbReference type="ChEBI" id="CHEBI:15378"/>
        <dbReference type="ChEBI" id="CHEBI:73682"/>
        <dbReference type="ChEBI" id="CHEBI:74411"/>
        <dbReference type="ChEBI" id="CHEBI:74418"/>
        <dbReference type="ChEBI" id="CHEBI:456215"/>
        <dbReference type="EC" id="2.3.1.234"/>
    </reaction>
</comment>
<evidence type="ECO:0000259" key="8">
    <source>
        <dbReference type="Pfam" id="PF00814"/>
    </source>
</evidence>
<keyword evidence="5" id="KW-0012">Acyltransferase</keyword>
<evidence type="ECO:0000256" key="1">
    <source>
        <dbReference type="ARBA" id="ARBA00012156"/>
    </source>
</evidence>
<dbReference type="Gene3D" id="3.30.420.40">
    <property type="match status" value="2"/>
</dbReference>
<dbReference type="Pfam" id="PF00814">
    <property type="entry name" value="TsaD"/>
    <property type="match status" value="1"/>
</dbReference>
<dbReference type="InterPro" id="IPR000905">
    <property type="entry name" value="Gcp-like_dom"/>
</dbReference>
<feature type="signal peptide" evidence="7">
    <location>
        <begin position="1"/>
        <end position="26"/>
    </location>
</feature>
<dbReference type="GO" id="GO:0046872">
    <property type="term" value="F:metal ion binding"/>
    <property type="evidence" value="ECO:0007669"/>
    <property type="project" value="UniProtKB-KW"/>
</dbReference>
<evidence type="ECO:0000256" key="2">
    <source>
        <dbReference type="ARBA" id="ARBA00022679"/>
    </source>
</evidence>
<feature type="non-terminal residue" evidence="9">
    <location>
        <position position="1"/>
    </location>
</feature>
<dbReference type="InterPro" id="IPR017861">
    <property type="entry name" value="KAE1/TsaD"/>
</dbReference>
<dbReference type="GO" id="GO:0005739">
    <property type="term" value="C:mitochondrion"/>
    <property type="evidence" value="ECO:0007669"/>
    <property type="project" value="TreeGrafter"/>
</dbReference>
<organism evidence="9 10">
    <name type="scientific">Pristionchus entomophagus</name>
    <dbReference type="NCBI Taxonomy" id="358040"/>
    <lineage>
        <taxon>Eukaryota</taxon>
        <taxon>Metazoa</taxon>
        <taxon>Ecdysozoa</taxon>
        <taxon>Nematoda</taxon>
        <taxon>Chromadorea</taxon>
        <taxon>Rhabditida</taxon>
        <taxon>Rhabditina</taxon>
        <taxon>Diplogasteromorpha</taxon>
        <taxon>Diplogasteroidea</taxon>
        <taxon>Neodiplogasteridae</taxon>
        <taxon>Pristionchus</taxon>
    </lineage>
</organism>
<dbReference type="GO" id="GO:0008033">
    <property type="term" value="P:tRNA processing"/>
    <property type="evidence" value="ECO:0007669"/>
    <property type="project" value="UniProtKB-KW"/>
</dbReference>
<evidence type="ECO:0000256" key="3">
    <source>
        <dbReference type="ARBA" id="ARBA00022694"/>
    </source>
</evidence>
<accession>A0AAV5SW85</accession>
<keyword evidence="10" id="KW-1185">Reference proteome</keyword>
<dbReference type="PANTHER" id="PTHR11735">
    <property type="entry name" value="TRNA N6-ADENOSINE THREONYLCARBAMOYLTRANSFERASE"/>
    <property type="match status" value="1"/>
</dbReference>
<dbReference type="SUPFAM" id="SSF53067">
    <property type="entry name" value="Actin-like ATPase domain"/>
    <property type="match status" value="1"/>
</dbReference>
<dbReference type="EC" id="2.3.1.234" evidence="1"/>
<keyword evidence="2" id="KW-0808">Transferase</keyword>
<evidence type="ECO:0000313" key="10">
    <source>
        <dbReference type="Proteomes" id="UP001432027"/>
    </source>
</evidence>
<feature type="domain" description="Gcp-like" evidence="8">
    <location>
        <begin position="56"/>
        <end position="353"/>
    </location>
</feature>
<sequence length="425" mass="46203">FKLNVFNVFVSTTCLFVMLRRSSTCAASIRPFHTVLGIETSCDDTAVSIVTSDRRILASRRVNDRATLASLGGICPGLVAKQHRAFLPSLIEECLHSVRLRAADLSAVAVSTRPGLVIALKEGVSAAIDLCRLHRIPLVPVHHMRAHALVSSLCHPHLQYPFVALLVSGGHSLVALVRSADHFELIVDSVTGSAGECLDKVGRELDLDCSVDHPGAALEKAAARAPIGSHLSMEIPGVASSKDASFDFASLKSSLLGQLRKRKQLGEEIDVEKLAAAAQHHTARHLCSRLHSSLQFLTLEGSIREGTSLVMAGGVASNNYLRCCVEKVCSLHGLRLLRLPPSLCTDNGEMIAWTGLRMIEERSLSIIPWEEIPSSLYVHAREEIGRNRTGEVPSKTKMMIKASSIHADSNPLVVHSTEDYRFRVF</sequence>
<dbReference type="AlphaFoldDB" id="A0AAV5SW85"/>
<keyword evidence="4" id="KW-0479">Metal-binding</keyword>
<keyword evidence="7" id="KW-0732">Signal</keyword>
<evidence type="ECO:0000256" key="7">
    <source>
        <dbReference type="SAM" id="SignalP"/>
    </source>
</evidence>
<dbReference type="GO" id="GO:0061711">
    <property type="term" value="F:tRNA N(6)-L-threonylcarbamoyladenine synthase activity"/>
    <property type="evidence" value="ECO:0007669"/>
    <property type="project" value="UniProtKB-EC"/>
</dbReference>
<dbReference type="PRINTS" id="PR00789">
    <property type="entry name" value="OSIALOPTASE"/>
</dbReference>
<gene>
    <name evidence="9" type="ORF">PENTCL1PPCAC_7043</name>
</gene>
<reference evidence="9" key="1">
    <citation type="submission" date="2023-10" db="EMBL/GenBank/DDBJ databases">
        <title>Genome assembly of Pristionchus species.</title>
        <authorList>
            <person name="Yoshida K."/>
            <person name="Sommer R.J."/>
        </authorList>
    </citation>
    <scope>NUCLEOTIDE SEQUENCE</scope>
    <source>
        <strain evidence="9">RS0144</strain>
    </source>
</reference>